<dbReference type="GO" id="GO:0005737">
    <property type="term" value="C:cytoplasm"/>
    <property type="evidence" value="ECO:0007669"/>
    <property type="project" value="TreeGrafter"/>
</dbReference>
<evidence type="ECO:0000313" key="4">
    <source>
        <dbReference type="EMBL" id="OWV33470.1"/>
    </source>
</evidence>
<keyword evidence="5" id="KW-1185">Reference proteome</keyword>
<dbReference type="OrthoDB" id="9781032at2"/>
<keyword evidence="2" id="KW-0732">Signal</keyword>
<dbReference type="Pfam" id="PF01546">
    <property type="entry name" value="Peptidase_M20"/>
    <property type="match status" value="1"/>
</dbReference>
<proteinExistence type="predicted"/>
<sequence length="477" mass="50711">MTKKFAPAALAALFAVSAPALAANEQIALDRIEADRDRNVEVASTIWGLAELGYQETKSSELLQDRLAAAGFEINAGVAGAPTAFTATYSTGDGPVIGIMGEFDALPGFSQAAEPAKQTVANLDAGHACGHHMFGTASASAAIAVKDWLTETGTPGTVRFYGTPAEEGGAGKVYMVREGLFDDVDVALHWHPGAQNSADIATSNSNKSGKFRFYGKSAHAAAAPEQGRSALDGVEAMDMMANMMREHMPQESRMHYVITAGGRAPNVVPDFAEVFYYVRNPDAEVVRETFERLVKVAEGAALGTETRMDYEVIHGAMPLLPNETLQQLVHEKMTQVGGVDYEAAELAFAQELKPTLANPDVPMSEATGIDPLSEDHGAGSTDVGDVSWAVPTAGFNTATWVPGTPAHSWQAVAAGGMSIGWKGMQNAAKILALTAIDLYEDPAKIAAAKEEFLSRKPEGYEYRALLGDREPPLDYRD</sequence>
<comment type="caution">
    <text evidence="4">The sequence shown here is derived from an EMBL/GenBank/DDBJ whole genome shotgun (WGS) entry which is preliminary data.</text>
</comment>
<reference evidence="5" key="1">
    <citation type="submission" date="2017-05" db="EMBL/GenBank/DDBJ databases">
        <authorList>
            <person name="Lin X."/>
        </authorList>
    </citation>
    <scope>NUCLEOTIDE SEQUENCE [LARGE SCALE GENOMIC DNA]</scope>
    <source>
        <strain evidence="5">JLT2012</strain>
    </source>
</reference>
<dbReference type="GO" id="GO:0071713">
    <property type="term" value="F:para-aminobenzoyl-glutamate hydrolase activity"/>
    <property type="evidence" value="ECO:0007669"/>
    <property type="project" value="TreeGrafter"/>
</dbReference>
<dbReference type="AlphaFoldDB" id="A0A219B511"/>
<evidence type="ECO:0000313" key="5">
    <source>
        <dbReference type="Proteomes" id="UP000198462"/>
    </source>
</evidence>
<dbReference type="GO" id="GO:0016805">
    <property type="term" value="F:dipeptidase activity"/>
    <property type="evidence" value="ECO:0007669"/>
    <property type="project" value="TreeGrafter"/>
</dbReference>
<feature type="domain" description="Peptidase M20 dimerisation" evidence="3">
    <location>
        <begin position="207"/>
        <end position="301"/>
    </location>
</feature>
<dbReference type="InterPro" id="IPR011650">
    <property type="entry name" value="Peptidase_M20_dimer"/>
</dbReference>
<dbReference type="InterPro" id="IPR052030">
    <property type="entry name" value="Peptidase_M20/M20A_hydrolases"/>
</dbReference>
<dbReference type="EMBL" id="NFZT01000001">
    <property type="protein sequence ID" value="OWV33470.1"/>
    <property type="molecule type" value="Genomic_DNA"/>
</dbReference>
<dbReference type="Gene3D" id="3.40.630.10">
    <property type="entry name" value="Zn peptidases"/>
    <property type="match status" value="1"/>
</dbReference>
<dbReference type="InterPro" id="IPR017439">
    <property type="entry name" value="Amidohydrolase"/>
</dbReference>
<evidence type="ECO:0000259" key="3">
    <source>
        <dbReference type="Pfam" id="PF07687"/>
    </source>
</evidence>
<dbReference type="STRING" id="1234595.C725_2275"/>
<evidence type="ECO:0000256" key="2">
    <source>
        <dbReference type="SAM" id="SignalP"/>
    </source>
</evidence>
<accession>A0A219B511</accession>
<dbReference type="SUPFAM" id="SSF55031">
    <property type="entry name" value="Bacterial exopeptidase dimerisation domain"/>
    <property type="match status" value="1"/>
</dbReference>
<dbReference type="RefSeq" id="WP_088712245.1">
    <property type="nucleotide sequence ID" value="NZ_NFZT01000001.1"/>
</dbReference>
<name>A0A219B511_9SPHN</name>
<dbReference type="Pfam" id="PF07687">
    <property type="entry name" value="M20_dimer"/>
    <property type="match status" value="1"/>
</dbReference>
<protein>
    <submittedName>
        <fullName evidence="4">Amidohydrolase</fullName>
    </submittedName>
</protein>
<feature type="chain" id="PRO_5012713606" evidence="2">
    <location>
        <begin position="23"/>
        <end position="477"/>
    </location>
</feature>
<dbReference type="GO" id="GO:0046657">
    <property type="term" value="P:folic acid catabolic process"/>
    <property type="evidence" value="ECO:0007669"/>
    <property type="project" value="TreeGrafter"/>
</dbReference>
<dbReference type="InterPro" id="IPR002933">
    <property type="entry name" value="Peptidase_M20"/>
</dbReference>
<dbReference type="SUPFAM" id="SSF53187">
    <property type="entry name" value="Zn-dependent exopeptidases"/>
    <property type="match status" value="1"/>
</dbReference>
<dbReference type="NCBIfam" id="TIGR01891">
    <property type="entry name" value="amidohydrolases"/>
    <property type="match status" value="1"/>
</dbReference>
<feature type="signal peptide" evidence="2">
    <location>
        <begin position="1"/>
        <end position="22"/>
    </location>
</feature>
<dbReference type="InterPro" id="IPR017145">
    <property type="entry name" value="Aminobenzoyl-glu_utiliz_pB"/>
</dbReference>
<organism evidence="4 5">
    <name type="scientific">Pacificimonas flava</name>
    <dbReference type="NCBI Taxonomy" id="1234595"/>
    <lineage>
        <taxon>Bacteria</taxon>
        <taxon>Pseudomonadati</taxon>
        <taxon>Pseudomonadota</taxon>
        <taxon>Alphaproteobacteria</taxon>
        <taxon>Sphingomonadales</taxon>
        <taxon>Sphingosinicellaceae</taxon>
        <taxon>Pacificimonas</taxon>
    </lineage>
</organism>
<dbReference type="PANTHER" id="PTHR30575:SF0">
    <property type="entry name" value="XAA-ARG DIPEPTIDASE"/>
    <property type="match status" value="1"/>
</dbReference>
<dbReference type="Gene3D" id="3.30.70.360">
    <property type="match status" value="1"/>
</dbReference>
<evidence type="ECO:0000256" key="1">
    <source>
        <dbReference type="ARBA" id="ARBA00022801"/>
    </source>
</evidence>
<dbReference type="PIRSF" id="PIRSF037227">
    <property type="entry name" value="Aminobenzoyl-glu_utiliz_pB"/>
    <property type="match status" value="1"/>
</dbReference>
<dbReference type="Proteomes" id="UP000198462">
    <property type="component" value="Unassembled WGS sequence"/>
</dbReference>
<dbReference type="PANTHER" id="PTHR30575">
    <property type="entry name" value="PEPTIDASE M20"/>
    <property type="match status" value="1"/>
</dbReference>
<dbReference type="InterPro" id="IPR036264">
    <property type="entry name" value="Bact_exopeptidase_dim_dom"/>
</dbReference>
<gene>
    <name evidence="4" type="ORF">B5C34_08355</name>
</gene>
<keyword evidence="1 4" id="KW-0378">Hydrolase</keyword>